<feature type="transmembrane region" description="Helical" evidence="1">
    <location>
        <begin position="76"/>
        <end position="94"/>
    </location>
</feature>
<keyword evidence="1" id="KW-1133">Transmembrane helix</keyword>
<feature type="transmembrane region" description="Helical" evidence="1">
    <location>
        <begin position="18"/>
        <end position="39"/>
    </location>
</feature>
<keyword evidence="3" id="KW-1185">Reference proteome</keyword>
<dbReference type="RefSeq" id="WP_166223986.1">
    <property type="nucleotide sequence ID" value="NZ_CP049801.1"/>
</dbReference>
<gene>
    <name evidence="2" type="ORF">G8E00_09315</name>
</gene>
<accession>A0A6G8RWA4</accession>
<feature type="transmembrane region" description="Helical" evidence="1">
    <location>
        <begin position="51"/>
        <end position="70"/>
    </location>
</feature>
<evidence type="ECO:0000256" key="1">
    <source>
        <dbReference type="SAM" id="Phobius"/>
    </source>
</evidence>
<dbReference type="KEGG" id="asha:G8E00_09315"/>
<evidence type="ECO:0000313" key="2">
    <source>
        <dbReference type="EMBL" id="QIO06141.1"/>
    </source>
</evidence>
<keyword evidence="1" id="KW-0812">Transmembrane</keyword>
<proteinExistence type="predicted"/>
<evidence type="ECO:0000313" key="3">
    <source>
        <dbReference type="Proteomes" id="UP000502297"/>
    </source>
</evidence>
<organism evidence="2 3">
    <name type="scientific">Acinetobacter shaoyimingii</name>
    <dbReference type="NCBI Taxonomy" id="2715164"/>
    <lineage>
        <taxon>Bacteria</taxon>
        <taxon>Pseudomonadati</taxon>
        <taxon>Pseudomonadota</taxon>
        <taxon>Gammaproteobacteria</taxon>
        <taxon>Moraxellales</taxon>
        <taxon>Moraxellaceae</taxon>
        <taxon>Acinetobacter</taxon>
    </lineage>
</organism>
<keyword evidence="1" id="KW-0472">Membrane</keyword>
<dbReference type="Proteomes" id="UP000502297">
    <property type="component" value="Chromosome"/>
</dbReference>
<name>A0A6G8RWA4_9GAMM</name>
<dbReference type="EMBL" id="CP049801">
    <property type="protein sequence ID" value="QIO06141.1"/>
    <property type="molecule type" value="Genomic_DNA"/>
</dbReference>
<reference evidence="2 3" key="1">
    <citation type="submission" date="2020-03" db="EMBL/GenBank/DDBJ databases">
        <authorList>
            <person name="Zhu W."/>
        </authorList>
    </citation>
    <scope>NUCLEOTIDE SEQUENCE [LARGE SCALE GENOMIC DNA]</scope>
    <source>
        <strain evidence="2 3">323-1</strain>
    </source>
</reference>
<sequence length="99" mass="11221">MAKQIKNHIQPDWISKTIAGGVLGLSFSVAIANLLVLFGKDYLELSLIRQFGMWTIPWLWMTIFFATYFIPKGKTALYIFVVANVIAYVLLFSFRGQSA</sequence>
<dbReference type="AlphaFoldDB" id="A0A6G8RWA4"/>
<protein>
    <submittedName>
        <fullName evidence="2">Uncharacterized protein</fullName>
    </submittedName>
</protein>